<dbReference type="AlphaFoldDB" id="A0A939BRP5"/>
<feature type="domain" description="VOC" evidence="1">
    <location>
        <begin position="7"/>
        <end position="115"/>
    </location>
</feature>
<evidence type="ECO:0000259" key="1">
    <source>
        <dbReference type="PROSITE" id="PS51819"/>
    </source>
</evidence>
<dbReference type="Pfam" id="PF00903">
    <property type="entry name" value="Glyoxalase"/>
    <property type="match status" value="1"/>
</dbReference>
<organism evidence="2 3">
    <name type="scientific">Brevibacillus fulvus</name>
    <dbReference type="NCBI Taxonomy" id="1125967"/>
    <lineage>
        <taxon>Bacteria</taxon>
        <taxon>Bacillati</taxon>
        <taxon>Bacillota</taxon>
        <taxon>Bacilli</taxon>
        <taxon>Bacillales</taxon>
        <taxon>Paenibacillaceae</taxon>
        <taxon>Brevibacillus</taxon>
    </lineage>
</organism>
<name>A0A939BRP5_9BACL</name>
<accession>A0A939BRP5</accession>
<dbReference type="Gene3D" id="3.10.180.10">
    <property type="entry name" value="2,3-Dihydroxybiphenyl 1,2-Dioxygenase, domain 1"/>
    <property type="match status" value="1"/>
</dbReference>
<protein>
    <recommendedName>
        <fullName evidence="1">VOC domain-containing protein</fullName>
    </recommendedName>
</protein>
<proteinExistence type="predicted"/>
<sequence>MSELFQRIDTVFLEAADFEASIKWYIENLNLSIRWRDERMCTFHAGGQTPFTLLCKDAIKNGVYPVFNLYANDIYKAHRVLSANGVDVTPIKDYGSVLAFDFRDLHGNLFHVCNF</sequence>
<keyword evidence="3" id="KW-1185">Reference proteome</keyword>
<gene>
    <name evidence="2" type="ORF">JOD01_001268</name>
</gene>
<dbReference type="InterPro" id="IPR037523">
    <property type="entry name" value="VOC_core"/>
</dbReference>
<evidence type="ECO:0000313" key="3">
    <source>
        <dbReference type="Proteomes" id="UP000717624"/>
    </source>
</evidence>
<dbReference type="SUPFAM" id="SSF54593">
    <property type="entry name" value="Glyoxalase/Bleomycin resistance protein/Dihydroxybiphenyl dioxygenase"/>
    <property type="match status" value="1"/>
</dbReference>
<dbReference type="Proteomes" id="UP000717624">
    <property type="component" value="Unassembled WGS sequence"/>
</dbReference>
<evidence type="ECO:0000313" key="2">
    <source>
        <dbReference type="EMBL" id="MBM7589668.1"/>
    </source>
</evidence>
<reference evidence="2" key="1">
    <citation type="submission" date="2021-01" db="EMBL/GenBank/DDBJ databases">
        <title>Genomic Encyclopedia of Type Strains, Phase IV (KMG-IV): sequencing the most valuable type-strain genomes for metagenomic binning, comparative biology and taxonomic classification.</title>
        <authorList>
            <person name="Goeker M."/>
        </authorList>
    </citation>
    <scope>NUCLEOTIDE SEQUENCE</scope>
    <source>
        <strain evidence="2">DSM 25523</strain>
    </source>
</reference>
<dbReference type="EMBL" id="JAFBEB010000003">
    <property type="protein sequence ID" value="MBM7589668.1"/>
    <property type="molecule type" value="Genomic_DNA"/>
</dbReference>
<dbReference type="RefSeq" id="WP_204517391.1">
    <property type="nucleotide sequence ID" value="NZ_BAABIN010000038.1"/>
</dbReference>
<dbReference type="InterPro" id="IPR029068">
    <property type="entry name" value="Glyas_Bleomycin-R_OHBP_Dase"/>
</dbReference>
<dbReference type="PROSITE" id="PS51819">
    <property type="entry name" value="VOC"/>
    <property type="match status" value="1"/>
</dbReference>
<dbReference type="InterPro" id="IPR004360">
    <property type="entry name" value="Glyas_Fos-R_dOase_dom"/>
</dbReference>
<comment type="caution">
    <text evidence="2">The sequence shown here is derived from an EMBL/GenBank/DDBJ whole genome shotgun (WGS) entry which is preliminary data.</text>
</comment>